<protein>
    <submittedName>
        <fullName evidence="1">Uncharacterized protein</fullName>
    </submittedName>
</protein>
<dbReference type="EMBL" id="BK015464">
    <property type="protein sequence ID" value="DAE08135.1"/>
    <property type="molecule type" value="Genomic_DNA"/>
</dbReference>
<sequence length="44" mass="4745">MPIVVLVSITGKTLTLSTPLKWAVFLLSISYSSLPVCCKNIVAH</sequence>
<reference evidence="1" key="1">
    <citation type="journal article" date="2021" name="Proc. Natl. Acad. Sci. U.S.A.">
        <title>A Catalog of Tens of Thousands of Viruses from Human Metagenomes Reveals Hidden Associations with Chronic Diseases.</title>
        <authorList>
            <person name="Tisza M.J."/>
            <person name="Buck C.B."/>
        </authorList>
    </citation>
    <scope>NUCLEOTIDE SEQUENCE</scope>
    <source>
        <strain evidence="1">Ct8NQ14</strain>
    </source>
</reference>
<name>A0A8S5PLS1_9CAUD</name>
<accession>A0A8S5PLS1</accession>
<proteinExistence type="predicted"/>
<organism evidence="1">
    <name type="scientific">Siphoviridae sp. ct8NQ14</name>
    <dbReference type="NCBI Taxonomy" id="2825363"/>
    <lineage>
        <taxon>Viruses</taxon>
        <taxon>Duplodnaviria</taxon>
        <taxon>Heunggongvirae</taxon>
        <taxon>Uroviricota</taxon>
        <taxon>Caudoviricetes</taxon>
    </lineage>
</organism>
<evidence type="ECO:0000313" key="1">
    <source>
        <dbReference type="EMBL" id="DAE08135.1"/>
    </source>
</evidence>